<dbReference type="InterPro" id="IPR013785">
    <property type="entry name" value="Aldolase_TIM"/>
</dbReference>
<dbReference type="InterPro" id="IPR043594">
    <property type="entry name" value="HMGL"/>
</dbReference>
<protein>
    <recommendedName>
        <fullName evidence="3">hydroxymethylglutaryl-CoA lyase</fullName>
        <ecNumber evidence="3">4.1.3.4</ecNumber>
    </recommendedName>
</protein>
<dbReference type="GO" id="GO:0004419">
    <property type="term" value="F:hydroxymethylglutaryl-CoA lyase activity"/>
    <property type="evidence" value="ECO:0007669"/>
    <property type="project" value="UniProtKB-EC"/>
</dbReference>
<dbReference type="PANTHER" id="PTHR42738">
    <property type="entry name" value="HYDROXYMETHYLGLUTARYL-COA LYASE"/>
    <property type="match status" value="1"/>
</dbReference>
<dbReference type="GO" id="GO:0006552">
    <property type="term" value="P:L-leucine catabolic process"/>
    <property type="evidence" value="ECO:0007669"/>
    <property type="project" value="TreeGrafter"/>
</dbReference>
<sequence>LSRAAGIGLRCTALPLPTLVAGYTGPSASAPRSIGTTGQPKKSKLSSVRSILFFGMELNSVSITAQLRSVSVELLGFKQSAGRGSWAHGILDGGDTPRVDAHETAPTLATESSSLESVAHRLQADGDYAFLPTHPNPLVFNDLSTDGGPSRAGRDVSVSQTPPCRVGVPCAMGTQSRGPCLRRHNKIPRVVGCATRPEGVTTSRAEQARAGPVGQHNCRSVFNRQGGVRLWQLTRLARRHLLWSPQRRPAELLDQEMGVSVVDSSVAGLGGCPYAKGASGNVSTEDVLYMLHGLGIETGVDLFKVMEAGEFICQVLNKTTNSKVTRATKTP</sequence>
<evidence type="ECO:0000259" key="7">
    <source>
        <dbReference type="Pfam" id="PF00682"/>
    </source>
</evidence>
<evidence type="ECO:0000256" key="6">
    <source>
        <dbReference type="ARBA" id="ARBA00049877"/>
    </source>
</evidence>
<dbReference type="EC" id="4.1.3.4" evidence="3"/>
<dbReference type="InterPro" id="IPR000138">
    <property type="entry name" value="HMG_CoA_lyase_AS"/>
</dbReference>
<comment type="caution">
    <text evidence="8">The sequence shown here is derived from an EMBL/GenBank/DDBJ whole genome shotgun (WGS) entry which is preliminary data.</text>
</comment>
<organism evidence="8 9">
    <name type="scientific">Triplophysa rosa</name>
    <name type="common">Cave loach</name>
    <dbReference type="NCBI Taxonomy" id="992332"/>
    <lineage>
        <taxon>Eukaryota</taxon>
        <taxon>Metazoa</taxon>
        <taxon>Chordata</taxon>
        <taxon>Craniata</taxon>
        <taxon>Vertebrata</taxon>
        <taxon>Euteleostomi</taxon>
        <taxon>Actinopterygii</taxon>
        <taxon>Neopterygii</taxon>
        <taxon>Teleostei</taxon>
        <taxon>Ostariophysi</taxon>
        <taxon>Cypriniformes</taxon>
        <taxon>Nemacheilidae</taxon>
        <taxon>Triplophysa</taxon>
    </lineage>
</organism>
<dbReference type="PROSITE" id="PS01062">
    <property type="entry name" value="HMG_COA_LYASE"/>
    <property type="match status" value="1"/>
</dbReference>
<feature type="domain" description="Pyruvate carboxyltransferase" evidence="7">
    <location>
        <begin position="255"/>
        <end position="312"/>
    </location>
</feature>
<dbReference type="GO" id="GO:0046872">
    <property type="term" value="F:metal ion binding"/>
    <property type="evidence" value="ECO:0007669"/>
    <property type="project" value="UniProtKB-KW"/>
</dbReference>
<name>A0A9W7WPS1_TRIRA</name>
<dbReference type="PANTHER" id="PTHR42738:SF16">
    <property type="entry name" value="3-HYDROXY-3-METHYLGLUTARYL-COA LYASE, CYTOPLASMIC"/>
    <property type="match status" value="1"/>
</dbReference>
<dbReference type="SUPFAM" id="SSF51569">
    <property type="entry name" value="Aldolase"/>
    <property type="match status" value="1"/>
</dbReference>
<evidence type="ECO:0000256" key="3">
    <source>
        <dbReference type="ARBA" id="ARBA00012910"/>
    </source>
</evidence>
<evidence type="ECO:0000256" key="5">
    <source>
        <dbReference type="ARBA" id="ARBA00023239"/>
    </source>
</evidence>
<accession>A0A9W7WPS1</accession>
<dbReference type="Proteomes" id="UP001059041">
    <property type="component" value="Linkage Group LG9"/>
</dbReference>
<comment type="pathway">
    <text evidence="1">Metabolic intermediate metabolism; (S)-3-hydroxy-3-methylglutaryl-CoA degradation; acetoacetate from (S)-3-hydroxy-3-methylglutaryl-CoA: step 1/1.</text>
</comment>
<dbReference type="Pfam" id="PF00682">
    <property type="entry name" value="HMGL-like"/>
    <property type="match status" value="1"/>
</dbReference>
<feature type="non-terminal residue" evidence="8">
    <location>
        <position position="331"/>
    </location>
</feature>
<keyword evidence="4" id="KW-0479">Metal-binding</keyword>
<comment type="similarity">
    <text evidence="2">Belongs to the HMG-CoA lyase family.</text>
</comment>
<reference evidence="8" key="1">
    <citation type="submission" date="2021-02" db="EMBL/GenBank/DDBJ databases">
        <title>Comparative genomics reveals that relaxation of natural selection precedes convergent phenotypic evolution of cavefish.</title>
        <authorList>
            <person name="Peng Z."/>
        </authorList>
    </citation>
    <scope>NUCLEOTIDE SEQUENCE</scope>
    <source>
        <tissue evidence="8">Muscle</tissue>
    </source>
</reference>
<gene>
    <name evidence="8" type="ORF">IRJ41_026024</name>
</gene>
<comment type="catalytic activity">
    <reaction evidence="6">
        <text>(3S)-3-hydroxy-3-methylglutaryl-CoA = acetoacetate + acetyl-CoA</text>
        <dbReference type="Rhea" id="RHEA:24404"/>
        <dbReference type="ChEBI" id="CHEBI:13705"/>
        <dbReference type="ChEBI" id="CHEBI:43074"/>
        <dbReference type="ChEBI" id="CHEBI:57288"/>
        <dbReference type="EC" id="4.1.3.4"/>
    </reaction>
</comment>
<keyword evidence="9" id="KW-1185">Reference proteome</keyword>
<dbReference type="AlphaFoldDB" id="A0A9W7WPS1"/>
<keyword evidence="5 8" id="KW-0456">Lyase</keyword>
<proteinExistence type="inferred from homology"/>
<dbReference type="Gene3D" id="3.20.20.70">
    <property type="entry name" value="Aldolase class I"/>
    <property type="match status" value="1"/>
</dbReference>
<evidence type="ECO:0000256" key="1">
    <source>
        <dbReference type="ARBA" id="ARBA00005143"/>
    </source>
</evidence>
<dbReference type="GO" id="GO:0046951">
    <property type="term" value="P:ketone body biosynthetic process"/>
    <property type="evidence" value="ECO:0007669"/>
    <property type="project" value="TreeGrafter"/>
</dbReference>
<evidence type="ECO:0000313" key="8">
    <source>
        <dbReference type="EMBL" id="KAI7806094.1"/>
    </source>
</evidence>
<evidence type="ECO:0000256" key="2">
    <source>
        <dbReference type="ARBA" id="ARBA00009405"/>
    </source>
</evidence>
<dbReference type="EMBL" id="JAFHDT010000009">
    <property type="protein sequence ID" value="KAI7806094.1"/>
    <property type="molecule type" value="Genomic_DNA"/>
</dbReference>
<dbReference type="InterPro" id="IPR000891">
    <property type="entry name" value="PYR_CT"/>
</dbReference>
<evidence type="ECO:0000256" key="4">
    <source>
        <dbReference type="ARBA" id="ARBA00022723"/>
    </source>
</evidence>
<evidence type="ECO:0000313" key="9">
    <source>
        <dbReference type="Proteomes" id="UP001059041"/>
    </source>
</evidence>